<evidence type="ECO:0000259" key="1">
    <source>
        <dbReference type="PROSITE" id="PS51186"/>
    </source>
</evidence>
<dbReference type="Pfam" id="PF13302">
    <property type="entry name" value="Acetyltransf_3"/>
    <property type="match status" value="1"/>
</dbReference>
<evidence type="ECO:0000313" key="3">
    <source>
        <dbReference type="Proteomes" id="UP000033121"/>
    </source>
</evidence>
<sequence length="197" mass="22921">MLFEQYFPFSLRLESSRVIMRPLAAEDLEAFWAISQDEDIFTWFTKLLNERDQLVAWIGDALEQRRTHIRFPFTVIDKPTGRVAGSTSLGSISFPDQRIEIGWTWYGNDFRGTGVNTHCKFLLLEYAFETMDFKRVELKTDALNARSRAAIRKLGMTEEGILRSHTAMPRGRRRDSAYYGMLQSEWPEAKAKLLEKL</sequence>
<dbReference type="Gene3D" id="3.40.630.30">
    <property type="match status" value="1"/>
</dbReference>
<dbReference type="PROSITE" id="PS51186">
    <property type="entry name" value="GNAT"/>
    <property type="match status" value="1"/>
</dbReference>
<dbReference type="GO" id="GO:0016747">
    <property type="term" value="F:acyltransferase activity, transferring groups other than amino-acyl groups"/>
    <property type="evidence" value="ECO:0007669"/>
    <property type="project" value="InterPro"/>
</dbReference>
<keyword evidence="3" id="KW-1185">Reference proteome</keyword>
<reference evidence="2 3" key="1">
    <citation type="submission" date="2015-04" db="EMBL/GenBank/DDBJ databases">
        <title>Whole genome shotgun sequence of Flavihumibacter petaseus NBRC 106054.</title>
        <authorList>
            <person name="Miyazawa S."/>
            <person name="Hosoyama A."/>
            <person name="Hashimoto M."/>
            <person name="Noguchi M."/>
            <person name="Tsuchikane K."/>
            <person name="Ohji S."/>
            <person name="Yamazoe A."/>
            <person name="Ichikawa N."/>
            <person name="Kimura A."/>
            <person name="Fujita N."/>
        </authorList>
    </citation>
    <scope>NUCLEOTIDE SEQUENCE [LARGE SCALE GENOMIC DNA]</scope>
    <source>
        <strain evidence="2 3">NBRC 106054</strain>
    </source>
</reference>
<dbReference type="PANTHER" id="PTHR43610:SF1">
    <property type="entry name" value="N-ACETYLTRANSFERASE DOMAIN-CONTAINING PROTEIN"/>
    <property type="match status" value="1"/>
</dbReference>
<organism evidence="2 3">
    <name type="scientific">Flavihumibacter petaseus NBRC 106054</name>
    <dbReference type="NCBI Taxonomy" id="1220578"/>
    <lineage>
        <taxon>Bacteria</taxon>
        <taxon>Pseudomonadati</taxon>
        <taxon>Bacteroidota</taxon>
        <taxon>Chitinophagia</taxon>
        <taxon>Chitinophagales</taxon>
        <taxon>Chitinophagaceae</taxon>
        <taxon>Flavihumibacter</taxon>
    </lineage>
</organism>
<keyword evidence="2" id="KW-0808">Transferase</keyword>
<accession>A0A0E9MYD3</accession>
<protein>
    <submittedName>
        <fullName evidence="2">Putative acetyltransferase</fullName>
    </submittedName>
</protein>
<evidence type="ECO:0000313" key="2">
    <source>
        <dbReference type="EMBL" id="GAO42140.1"/>
    </source>
</evidence>
<name>A0A0E9MYD3_9BACT</name>
<dbReference type="EMBL" id="BBWV01000001">
    <property type="protein sequence ID" value="GAO42140.1"/>
    <property type="molecule type" value="Genomic_DNA"/>
</dbReference>
<feature type="domain" description="N-acetyltransferase" evidence="1">
    <location>
        <begin position="18"/>
        <end position="175"/>
    </location>
</feature>
<comment type="caution">
    <text evidence="2">The sequence shown here is derived from an EMBL/GenBank/DDBJ whole genome shotgun (WGS) entry which is preliminary data.</text>
</comment>
<dbReference type="PANTHER" id="PTHR43610">
    <property type="entry name" value="BLL6696 PROTEIN"/>
    <property type="match status" value="1"/>
</dbReference>
<dbReference type="InterPro" id="IPR000182">
    <property type="entry name" value="GNAT_dom"/>
</dbReference>
<dbReference type="RefSeq" id="WP_046367887.1">
    <property type="nucleotide sequence ID" value="NZ_BBWV01000001.1"/>
</dbReference>
<dbReference type="InterPro" id="IPR016181">
    <property type="entry name" value="Acyl_CoA_acyltransferase"/>
</dbReference>
<dbReference type="SUPFAM" id="SSF55729">
    <property type="entry name" value="Acyl-CoA N-acyltransferases (Nat)"/>
    <property type="match status" value="1"/>
</dbReference>
<gene>
    <name evidence="2" type="ORF">FPE01S_01_11530</name>
</gene>
<dbReference type="OrthoDB" id="9795199at2"/>
<proteinExistence type="predicted"/>
<dbReference type="AlphaFoldDB" id="A0A0E9MYD3"/>
<dbReference type="Proteomes" id="UP000033121">
    <property type="component" value="Unassembled WGS sequence"/>
</dbReference>
<dbReference type="STRING" id="1220578.FPE01S_01_11530"/>